<dbReference type="Proteomes" id="UP001139319">
    <property type="component" value="Unassembled WGS sequence"/>
</dbReference>
<dbReference type="RefSeq" id="WP_253966184.1">
    <property type="nucleotide sequence ID" value="NZ_JAMFTH010000001.1"/>
</dbReference>
<comment type="caution">
    <text evidence="1">The sequence shown here is derived from an EMBL/GenBank/DDBJ whole genome shotgun (WGS) entry which is preliminary data.</text>
</comment>
<evidence type="ECO:0000313" key="2">
    <source>
        <dbReference type="Proteomes" id="UP001139319"/>
    </source>
</evidence>
<reference evidence="1" key="2">
    <citation type="submission" date="2023-01" db="EMBL/GenBank/DDBJ databases">
        <title>Gilvimarinus xylanilyticus HB14 isolated from Caulerpa lentillifera aquaculture base in Hainan, China.</title>
        <authorList>
            <person name="Zhang Y.-J."/>
        </authorList>
    </citation>
    <scope>NUCLEOTIDE SEQUENCE</scope>
    <source>
        <strain evidence="1">HB14</strain>
    </source>
</reference>
<name>A0A9X2I2T2_9GAMM</name>
<proteinExistence type="predicted"/>
<dbReference type="InterPro" id="IPR010352">
    <property type="entry name" value="DUF945"/>
</dbReference>
<protein>
    <submittedName>
        <fullName evidence="1">YdgA family protein</fullName>
    </submittedName>
</protein>
<accession>A0A9X2I2T2</accession>
<organism evidence="1 2">
    <name type="scientific">Gilvimarinus xylanilyticus</name>
    <dbReference type="NCBI Taxonomy" id="2944139"/>
    <lineage>
        <taxon>Bacteria</taxon>
        <taxon>Pseudomonadati</taxon>
        <taxon>Pseudomonadota</taxon>
        <taxon>Gammaproteobacteria</taxon>
        <taxon>Cellvibrionales</taxon>
        <taxon>Cellvibrionaceae</taxon>
        <taxon>Gilvimarinus</taxon>
    </lineage>
</organism>
<sequence length="424" mass="47450">MKKIIAVMALVVGYLGLTYYAGIIAEQNIRQQVALTQQQSTSKQLQLQIREYDRGWFRSRVVLRATQPEAEVDEAVELIARARLWHGPLTFAQGIKPGWFYASGEIELAETSAGQNARLRKVVGDRLGAMNLWGKLSGAYQFSWDIPAIEYREPEGSVKVAASKWLSEGRFDSRDGVHQLAMGEAALTSGRTSVSLSPLTIRAEVEFIADDIPLTQVHTQVERAEIRTGVNMALEGIDYRQSQRAREQVVDTQVDIRIQSLQSFVALSQIQIQAAAEGTSFEAIRNATRLTEQWQTDSAALPSDEQIMALIKPLLHDSTRVTWLAHASADKGEIHSEMELTYASNPQFPLDALVLDDLPQVIAAQAELRVGEKIVQRSPLMFLMADYIERYTQHRNGAYVVPANYDKGILRINNQPVSWDELGW</sequence>
<dbReference type="AlphaFoldDB" id="A0A9X2I2T2"/>
<gene>
    <name evidence="1" type="ORF">M6D89_01090</name>
</gene>
<dbReference type="Pfam" id="PF06097">
    <property type="entry name" value="DUF945"/>
    <property type="match status" value="1"/>
</dbReference>
<dbReference type="EMBL" id="JAMFTH010000001">
    <property type="protein sequence ID" value="MCP8897887.1"/>
    <property type="molecule type" value="Genomic_DNA"/>
</dbReference>
<reference evidence="1" key="1">
    <citation type="submission" date="2022-05" db="EMBL/GenBank/DDBJ databases">
        <authorList>
            <person name="Sun H.-N."/>
        </authorList>
    </citation>
    <scope>NUCLEOTIDE SEQUENCE</scope>
    <source>
        <strain evidence="1">HB14</strain>
    </source>
</reference>
<keyword evidence="2" id="KW-1185">Reference proteome</keyword>
<evidence type="ECO:0000313" key="1">
    <source>
        <dbReference type="EMBL" id="MCP8897887.1"/>
    </source>
</evidence>